<dbReference type="FunFam" id="1.10.10.10:FF:000056">
    <property type="entry name" value="IclR family transcriptional regulator"/>
    <property type="match status" value="1"/>
</dbReference>
<dbReference type="InterPro" id="IPR029016">
    <property type="entry name" value="GAF-like_dom_sf"/>
</dbReference>
<dbReference type="Proteomes" id="UP000068210">
    <property type="component" value="Chromosome"/>
</dbReference>
<dbReference type="PROSITE" id="PS51077">
    <property type="entry name" value="HTH_ICLR"/>
    <property type="match status" value="1"/>
</dbReference>
<evidence type="ECO:0000256" key="3">
    <source>
        <dbReference type="ARBA" id="ARBA00023163"/>
    </source>
</evidence>
<dbReference type="PANTHER" id="PTHR30136">
    <property type="entry name" value="HELIX-TURN-HELIX TRANSCRIPTIONAL REGULATOR, ICLR FAMILY"/>
    <property type="match status" value="1"/>
</dbReference>
<dbReference type="GO" id="GO:0003677">
    <property type="term" value="F:DNA binding"/>
    <property type="evidence" value="ECO:0007669"/>
    <property type="project" value="UniProtKB-KW"/>
</dbReference>
<protein>
    <submittedName>
        <fullName evidence="6">Transcriptional regulator, IclR family</fullName>
    </submittedName>
</protein>
<dbReference type="InterPro" id="IPR050707">
    <property type="entry name" value="HTH_MetabolicPath_Reg"/>
</dbReference>
<dbReference type="KEGG" id="acx:Achr_25190"/>
<dbReference type="GO" id="GO:0045892">
    <property type="term" value="P:negative regulation of DNA-templated transcription"/>
    <property type="evidence" value="ECO:0007669"/>
    <property type="project" value="TreeGrafter"/>
</dbReference>
<dbReference type="InterPro" id="IPR036390">
    <property type="entry name" value="WH_DNA-bd_sf"/>
</dbReference>
<gene>
    <name evidence="6" type="ORF">Achr_25190</name>
</gene>
<dbReference type="InterPro" id="IPR036388">
    <property type="entry name" value="WH-like_DNA-bd_sf"/>
</dbReference>
<feature type="domain" description="HTH iclR-type" evidence="4">
    <location>
        <begin position="6"/>
        <end position="68"/>
    </location>
</feature>
<dbReference type="PANTHER" id="PTHR30136:SF35">
    <property type="entry name" value="HTH-TYPE TRANSCRIPTIONAL REGULATOR RV1719"/>
    <property type="match status" value="1"/>
</dbReference>
<evidence type="ECO:0000313" key="7">
    <source>
        <dbReference type="Proteomes" id="UP000068210"/>
    </source>
</evidence>
<accession>A0A0C4WN72</accession>
<dbReference type="Pfam" id="PF01614">
    <property type="entry name" value="IclR_C"/>
    <property type="match status" value="1"/>
</dbReference>
<dbReference type="InterPro" id="IPR005471">
    <property type="entry name" value="Tscrpt_reg_IclR_N"/>
</dbReference>
<reference evidence="6 7" key="1">
    <citation type="journal article" date="2015" name="PLoS ONE">
        <title>Azotobacter Genomes: The Genome of Azotobacter chroococcum NCIMB 8003 (ATCC 4412).</title>
        <authorList>
            <person name="Robson R.L."/>
            <person name="Jones R."/>
            <person name="Robson R.M."/>
            <person name="Schwartz A."/>
            <person name="Richardson T.H."/>
        </authorList>
    </citation>
    <scope>NUCLEOTIDE SEQUENCE [LARGE SCALE GENOMIC DNA]</scope>
    <source>
        <strain evidence="6 7">NCIMB 8003</strain>
    </source>
</reference>
<keyword evidence="3" id="KW-0804">Transcription</keyword>
<feature type="domain" description="IclR-ED" evidence="5">
    <location>
        <begin position="69"/>
        <end position="256"/>
    </location>
</feature>
<organism evidence="6 7">
    <name type="scientific">Azotobacter chroococcum NCIMB 8003</name>
    <dbReference type="NCBI Taxonomy" id="1328314"/>
    <lineage>
        <taxon>Bacteria</taxon>
        <taxon>Pseudomonadati</taxon>
        <taxon>Pseudomonadota</taxon>
        <taxon>Gammaproteobacteria</taxon>
        <taxon>Pseudomonadales</taxon>
        <taxon>Pseudomonadaceae</taxon>
        <taxon>Azotobacter</taxon>
    </lineage>
</organism>
<name>A0A0C4WN72_9GAMM</name>
<keyword evidence="7" id="KW-1185">Reference proteome</keyword>
<sequence>MLNMAGSQIERALSLLESLTADPGGIPLQSLADQLHIPKSATHRMLAELIRLGYVRQDPQTSRYQLSTKLVALGFRYLASSGADVVQPILDRLAEETGELVRLGVIDGERLTWIAKSQGARSGLRYDPDMGRDAPLSSTASGHAWLASMSDVEALARVERQAPVDPAELGPSAPRSEAALLERLRLAREHGYAWVVESSAVGTAAMAAVVRHPQNHHPIGVLSLAGPSARLGEARMHGLAPRLLAASEELSEASQASELFS</sequence>
<evidence type="ECO:0000259" key="4">
    <source>
        <dbReference type="PROSITE" id="PS51077"/>
    </source>
</evidence>
<dbReference type="Gene3D" id="3.30.450.40">
    <property type="match status" value="1"/>
</dbReference>
<dbReference type="Pfam" id="PF09339">
    <property type="entry name" value="HTH_IclR"/>
    <property type="match status" value="1"/>
</dbReference>
<dbReference type="STRING" id="1328314.Achr_25190"/>
<evidence type="ECO:0000256" key="2">
    <source>
        <dbReference type="ARBA" id="ARBA00023125"/>
    </source>
</evidence>
<dbReference type="AlphaFoldDB" id="A0A0C4WN72"/>
<dbReference type="Gene3D" id="1.10.10.10">
    <property type="entry name" value="Winged helix-like DNA-binding domain superfamily/Winged helix DNA-binding domain"/>
    <property type="match status" value="1"/>
</dbReference>
<dbReference type="HOGENOM" id="CLU_062618_6_1_6"/>
<evidence type="ECO:0000259" key="5">
    <source>
        <dbReference type="PROSITE" id="PS51078"/>
    </source>
</evidence>
<dbReference type="GO" id="GO:0003700">
    <property type="term" value="F:DNA-binding transcription factor activity"/>
    <property type="evidence" value="ECO:0007669"/>
    <property type="project" value="TreeGrafter"/>
</dbReference>
<dbReference type="SMART" id="SM00346">
    <property type="entry name" value="HTH_ICLR"/>
    <property type="match status" value="1"/>
</dbReference>
<evidence type="ECO:0000256" key="1">
    <source>
        <dbReference type="ARBA" id="ARBA00023015"/>
    </source>
</evidence>
<proteinExistence type="predicted"/>
<dbReference type="SUPFAM" id="SSF46785">
    <property type="entry name" value="Winged helix' DNA-binding domain"/>
    <property type="match status" value="1"/>
</dbReference>
<evidence type="ECO:0000313" key="6">
    <source>
        <dbReference type="EMBL" id="AJE21951.1"/>
    </source>
</evidence>
<dbReference type="SUPFAM" id="SSF55781">
    <property type="entry name" value="GAF domain-like"/>
    <property type="match status" value="1"/>
</dbReference>
<keyword evidence="2" id="KW-0238">DNA-binding</keyword>
<keyword evidence="1" id="KW-0805">Transcription regulation</keyword>
<dbReference type="PROSITE" id="PS51078">
    <property type="entry name" value="ICLR_ED"/>
    <property type="match status" value="1"/>
</dbReference>
<dbReference type="InterPro" id="IPR014757">
    <property type="entry name" value="Tscrpt_reg_IclR_C"/>
</dbReference>
<dbReference type="EMBL" id="CP010415">
    <property type="protein sequence ID" value="AJE21951.1"/>
    <property type="molecule type" value="Genomic_DNA"/>
</dbReference>